<dbReference type="EMBL" id="VSSQ01132799">
    <property type="protein sequence ID" value="MPN59139.1"/>
    <property type="molecule type" value="Genomic_DNA"/>
</dbReference>
<dbReference type="AlphaFoldDB" id="A0A645J8V8"/>
<gene>
    <name evidence="1" type="ORF">SDC9_206858</name>
</gene>
<comment type="caution">
    <text evidence="1">The sequence shown here is derived from an EMBL/GenBank/DDBJ whole genome shotgun (WGS) entry which is preliminary data.</text>
</comment>
<sequence length="48" mass="5115">MGMGRRVEPVGRHRLLAAGPVRPAQHGHGVGLDIDDCIAERIFIGIAV</sequence>
<proteinExistence type="predicted"/>
<reference evidence="1" key="1">
    <citation type="submission" date="2019-08" db="EMBL/GenBank/DDBJ databases">
        <authorList>
            <person name="Kucharzyk K."/>
            <person name="Murdoch R.W."/>
            <person name="Higgins S."/>
            <person name="Loffler F."/>
        </authorList>
    </citation>
    <scope>NUCLEOTIDE SEQUENCE</scope>
</reference>
<accession>A0A645J8V8</accession>
<protein>
    <submittedName>
        <fullName evidence="1">Uncharacterized protein</fullName>
    </submittedName>
</protein>
<organism evidence="1">
    <name type="scientific">bioreactor metagenome</name>
    <dbReference type="NCBI Taxonomy" id="1076179"/>
    <lineage>
        <taxon>unclassified sequences</taxon>
        <taxon>metagenomes</taxon>
        <taxon>ecological metagenomes</taxon>
    </lineage>
</organism>
<evidence type="ECO:0000313" key="1">
    <source>
        <dbReference type="EMBL" id="MPN59139.1"/>
    </source>
</evidence>
<name>A0A645J8V8_9ZZZZ</name>